<sequence>MKALFDRVSKKCSSLTTHAYSTSFSLGIRLLAAPMREPVYAIYGFVRLADEIVDSFQGFDQAELLADFRRQTDRSICDGISLNPILNSFQRVVNAYGIPKELVDCFFESMEMDLDGQCYTRELYERYIFGSAEVVGLMCLRVFTNGNDQEYERLRQPAMRLGAAFQKVNFLRDAGADFNKLGRTYFPGVNLQGFSATEKKQIEADILADFDAALVGIEQLPAGARPGVYLAYLYYKVLFEKIRRLPPQRILSSRIRVANVHKMVIMCYALIRRRPGVSYKINYAADDK</sequence>
<dbReference type="GO" id="GO:0004311">
    <property type="term" value="F:geranylgeranyl diphosphate synthase activity"/>
    <property type="evidence" value="ECO:0007669"/>
    <property type="project" value="InterPro"/>
</dbReference>
<dbReference type="GO" id="GO:0051996">
    <property type="term" value="F:squalene synthase [NAD(P)H] activity"/>
    <property type="evidence" value="ECO:0007669"/>
    <property type="project" value="InterPro"/>
</dbReference>
<dbReference type="Pfam" id="PF00494">
    <property type="entry name" value="SQS_PSY"/>
    <property type="match status" value="1"/>
</dbReference>
<dbReference type="SFLD" id="SFLDG01018">
    <property type="entry name" value="Squalene/Phytoene_Synthase_Lik"/>
    <property type="match status" value="1"/>
</dbReference>
<dbReference type="AlphaFoldDB" id="A0A2T3HK65"/>
<reference evidence="1 2" key="1">
    <citation type="submission" date="2018-03" db="EMBL/GenBank/DDBJ databases">
        <authorList>
            <person name="Keele B.F."/>
        </authorList>
    </citation>
    <scope>NUCLEOTIDE SEQUENCE [LARGE SCALE GENOMIC DNA]</scope>
    <source>
        <strain evidence="1 2">YL28-9</strain>
    </source>
</reference>
<comment type="caution">
    <text evidence="1">The sequence shown here is derived from an EMBL/GenBank/DDBJ whole genome shotgun (WGS) entry which is preliminary data.</text>
</comment>
<keyword evidence="2" id="KW-1185">Reference proteome</keyword>
<gene>
    <name evidence="1" type="ORF">C7T94_09335</name>
</gene>
<dbReference type="InterPro" id="IPR044843">
    <property type="entry name" value="Trans_IPPS_bact-type"/>
</dbReference>
<dbReference type="SUPFAM" id="SSF48576">
    <property type="entry name" value="Terpenoid synthases"/>
    <property type="match status" value="1"/>
</dbReference>
<dbReference type="InterPro" id="IPR008949">
    <property type="entry name" value="Isoprenoid_synthase_dom_sf"/>
</dbReference>
<dbReference type="SFLD" id="SFLDS00005">
    <property type="entry name" value="Isoprenoid_Synthase_Type_I"/>
    <property type="match status" value="1"/>
</dbReference>
<dbReference type="SFLD" id="SFLDG01212">
    <property type="entry name" value="Phytoene_synthase_like"/>
    <property type="match status" value="1"/>
</dbReference>
<dbReference type="PANTHER" id="PTHR31480">
    <property type="entry name" value="BIFUNCTIONAL LYCOPENE CYCLASE/PHYTOENE SYNTHASE"/>
    <property type="match status" value="1"/>
</dbReference>
<organism evidence="1 2">
    <name type="scientific">Pedobacter yulinensis</name>
    <dbReference type="NCBI Taxonomy" id="2126353"/>
    <lineage>
        <taxon>Bacteria</taxon>
        <taxon>Pseudomonadati</taxon>
        <taxon>Bacteroidota</taxon>
        <taxon>Sphingobacteriia</taxon>
        <taxon>Sphingobacteriales</taxon>
        <taxon>Sphingobacteriaceae</taxon>
        <taxon>Pedobacter</taxon>
    </lineage>
</organism>
<dbReference type="InterPro" id="IPR002060">
    <property type="entry name" value="Squ/phyt_synthse"/>
</dbReference>
<evidence type="ECO:0000313" key="2">
    <source>
        <dbReference type="Proteomes" id="UP000240912"/>
    </source>
</evidence>
<dbReference type="Gene3D" id="1.10.600.10">
    <property type="entry name" value="Farnesyl Diphosphate Synthase"/>
    <property type="match status" value="1"/>
</dbReference>
<proteinExistence type="predicted"/>
<evidence type="ECO:0000313" key="1">
    <source>
        <dbReference type="EMBL" id="PST82832.1"/>
    </source>
</evidence>
<dbReference type="InterPro" id="IPR033904">
    <property type="entry name" value="Trans_IPPS_HH"/>
</dbReference>
<name>A0A2T3HK65_9SPHI</name>
<dbReference type="RefSeq" id="WP_107215090.1">
    <property type="nucleotide sequence ID" value="NZ_KZ686269.1"/>
</dbReference>
<protein>
    <submittedName>
        <fullName evidence="1">Phytoene synthase</fullName>
    </submittedName>
</protein>
<accession>A0A2T3HK65</accession>
<dbReference type="OrthoDB" id="9787280at2"/>
<dbReference type="CDD" id="cd00683">
    <property type="entry name" value="Trans_IPPS_HH"/>
    <property type="match status" value="1"/>
</dbReference>
<dbReference type="GO" id="GO:0016114">
    <property type="term" value="P:terpenoid biosynthetic process"/>
    <property type="evidence" value="ECO:0007669"/>
    <property type="project" value="UniProtKB-ARBA"/>
</dbReference>
<dbReference type="EMBL" id="PYLS01000005">
    <property type="protein sequence ID" value="PST82832.1"/>
    <property type="molecule type" value="Genomic_DNA"/>
</dbReference>
<dbReference type="Proteomes" id="UP000240912">
    <property type="component" value="Unassembled WGS sequence"/>
</dbReference>